<comment type="function">
    <text evidence="10">Protein associated with the U5 snRNP, during its maturation and its post-splicing recycling and which is required for spliceosomal tri-snRNP complex assembly in the nucleus. Has a molecular sequestering activity and transiently hinders SNRNP200 binding sites for constitutive splicing factors that intervene later during the assembly of the spliceosome and splicing. Together with its molecular sequestering activity, may also function as a molecular adapter and placeholder, coordinating the assembly of the U5 snRNP and its association with the U4/U6 di-snRNP.</text>
</comment>
<accession>A0A833QR47</accession>
<evidence type="ECO:0000256" key="9">
    <source>
        <dbReference type="ARBA" id="ARBA00035304"/>
    </source>
</evidence>
<feature type="compositionally biased region" description="Acidic residues" evidence="11">
    <location>
        <begin position="138"/>
        <end position="147"/>
    </location>
</feature>
<feature type="region of interest" description="Disordered" evidence="11">
    <location>
        <begin position="207"/>
        <end position="301"/>
    </location>
</feature>
<evidence type="ECO:0000256" key="3">
    <source>
        <dbReference type="ARBA" id="ARBA00010362"/>
    </source>
</evidence>
<evidence type="ECO:0000256" key="8">
    <source>
        <dbReference type="ARBA" id="ARBA00023242"/>
    </source>
</evidence>
<dbReference type="PANTHER" id="PTHR13445:SF3">
    <property type="entry name" value="U5 SMALL NUCLEAR RIBONUCLEOPROTEIN TSSC4"/>
    <property type="match status" value="1"/>
</dbReference>
<evidence type="ECO:0000313" key="13">
    <source>
        <dbReference type="Proteomes" id="UP000623129"/>
    </source>
</evidence>
<gene>
    <name evidence="12" type="ORF">FCM35_KLT12313</name>
</gene>
<comment type="caution">
    <text evidence="12">The sequence shown here is derived from an EMBL/GenBank/DDBJ whole genome shotgun (WGS) entry which is preliminary data.</text>
</comment>
<dbReference type="GO" id="GO:0005681">
    <property type="term" value="C:spliceosomal complex"/>
    <property type="evidence" value="ECO:0007669"/>
    <property type="project" value="UniProtKB-KW"/>
</dbReference>
<feature type="region of interest" description="Disordered" evidence="11">
    <location>
        <begin position="62"/>
        <end position="157"/>
    </location>
</feature>
<keyword evidence="6" id="KW-0747">Spliceosome</keyword>
<keyword evidence="5" id="KW-0507">mRNA processing</keyword>
<comment type="similarity">
    <text evidence="3">Belongs to the TSSC4 family.</text>
</comment>
<dbReference type="OrthoDB" id="1906282at2759"/>
<dbReference type="InterPro" id="IPR029338">
    <property type="entry name" value="TSSC4"/>
</dbReference>
<sequence length="408" mass="46020">MEESFELRVKRLFGSHLSDKVPSTPFSDKAWSVASGDVERHQWNRPSAVEEDESASAFVVDRGDTPCSSAFYDPDGCLANTKRKKKREENPRYEKDQIEADADELDDEEEEGKGRGVDEEGDEDERDIRSSIGLDPTLDNEEEEDEFDRAAFGQDKAADRVYMNQVMDHGPDISIYSVVPEVYDNYGHNFSRDPRADRSAACKRIKEEDVDIPGRPRNSLENSESDPNLKPILKRRVSEDDPKPKKRVRFDPEFKEENKSISHAASQPTVKDDKASGVPDYMRNPSKYTKYTFDSTGDNDEEMNRRAFQDLQSLINPSNRTKTELDPSFELPASVTFTPRKKLLEDAMSIDVSPTAIAEVAAVSSSCLMGVVAGVGNESCEMEEDFVEEKPTIVAKSARRYRSKLAEE</sequence>
<dbReference type="Proteomes" id="UP000623129">
    <property type="component" value="Unassembled WGS sequence"/>
</dbReference>
<dbReference type="GO" id="GO:0005737">
    <property type="term" value="C:cytoplasm"/>
    <property type="evidence" value="ECO:0007669"/>
    <property type="project" value="UniProtKB-SubCell"/>
</dbReference>
<reference evidence="12" key="1">
    <citation type="submission" date="2020-01" db="EMBL/GenBank/DDBJ databases">
        <title>Genome sequence of Kobresia littledalei, the first chromosome-level genome in the family Cyperaceae.</title>
        <authorList>
            <person name="Qu G."/>
        </authorList>
    </citation>
    <scope>NUCLEOTIDE SEQUENCE</scope>
    <source>
        <strain evidence="12">C.B.Clarke</strain>
        <tissue evidence="12">Leaf</tissue>
    </source>
</reference>
<keyword evidence="8" id="KW-0539">Nucleus</keyword>
<feature type="compositionally biased region" description="Polar residues" evidence="11">
    <location>
        <begin position="286"/>
        <end position="296"/>
    </location>
</feature>
<comment type="subcellular location">
    <subcellularLocation>
        <location evidence="2">Cytoplasm</location>
    </subcellularLocation>
    <subcellularLocation>
        <location evidence="1">Nucleus</location>
    </subcellularLocation>
</comment>
<keyword evidence="13" id="KW-1185">Reference proteome</keyword>
<keyword evidence="4" id="KW-0963">Cytoplasm</keyword>
<dbReference type="GO" id="GO:0008380">
    <property type="term" value="P:RNA splicing"/>
    <property type="evidence" value="ECO:0007669"/>
    <property type="project" value="UniProtKB-KW"/>
</dbReference>
<evidence type="ECO:0000256" key="11">
    <source>
        <dbReference type="SAM" id="MobiDB-lite"/>
    </source>
</evidence>
<organism evidence="12 13">
    <name type="scientific">Carex littledalei</name>
    <dbReference type="NCBI Taxonomy" id="544730"/>
    <lineage>
        <taxon>Eukaryota</taxon>
        <taxon>Viridiplantae</taxon>
        <taxon>Streptophyta</taxon>
        <taxon>Embryophyta</taxon>
        <taxon>Tracheophyta</taxon>
        <taxon>Spermatophyta</taxon>
        <taxon>Magnoliopsida</taxon>
        <taxon>Liliopsida</taxon>
        <taxon>Poales</taxon>
        <taxon>Cyperaceae</taxon>
        <taxon>Cyperoideae</taxon>
        <taxon>Cariceae</taxon>
        <taxon>Carex</taxon>
        <taxon>Carex subgen. Euthyceras</taxon>
    </lineage>
</organism>
<dbReference type="GO" id="GO:0006397">
    <property type="term" value="P:mRNA processing"/>
    <property type="evidence" value="ECO:0007669"/>
    <property type="project" value="UniProtKB-KW"/>
</dbReference>
<evidence type="ECO:0000256" key="5">
    <source>
        <dbReference type="ARBA" id="ARBA00022664"/>
    </source>
</evidence>
<dbReference type="EMBL" id="SWLB01000023">
    <property type="protein sequence ID" value="KAF3323582.1"/>
    <property type="molecule type" value="Genomic_DNA"/>
</dbReference>
<evidence type="ECO:0000313" key="12">
    <source>
        <dbReference type="EMBL" id="KAF3323582.1"/>
    </source>
</evidence>
<evidence type="ECO:0000256" key="7">
    <source>
        <dbReference type="ARBA" id="ARBA00023187"/>
    </source>
</evidence>
<protein>
    <recommendedName>
        <fullName evidence="9">U5 small nuclear ribonucleoprotein TSSC4</fullName>
    </recommendedName>
</protein>
<evidence type="ECO:0000256" key="1">
    <source>
        <dbReference type="ARBA" id="ARBA00004123"/>
    </source>
</evidence>
<evidence type="ECO:0000256" key="6">
    <source>
        <dbReference type="ARBA" id="ARBA00022728"/>
    </source>
</evidence>
<feature type="compositionally biased region" description="Basic and acidic residues" evidence="11">
    <location>
        <begin position="236"/>
        <end position="260"/>
    </location>
</feature>
<proteinExistence type="inferred from homology"/>
<evidence type="ECO:0000256" key="10">
    <source>
        <dbReference type="ARBA" id="ARBA00045970"/>
    </source>
</evidence>
<feature type="compositionally biased region" description="Basic and acidic residues" evidence="11">
    <location>
        <begin position="87"/>
        <end position="98"/>
    </location>
</feature>
<keyword evidence="7" id="KW-0508">mRNA splicing</keyword>
<feature type="compositionally biased region" description="Acidic residues" evidence="11">
    <location>
        <begin position="99"/>
        <end position="111"/>
    </location>
</feature>
<name>A0A833QR47_9POAL</name>
<evidence type="ECO:0000256" key="2">
    <source>
        <dbReference type="ARBA" id="ARBA00004496"/>
    </source>
</evidence>
<evidence type="ECO:0000256" key="4">
    <source>
        <dbReference type="ARBA" id="ARBA00022490"/>
    </source>
</evidence>
<dbReference type="AlphaFoldDB" id="A0A833QR47"/>
<dbReference type="PANTHER" id="PTHR13445">
    <property type="entry name" value="TUMOR SUPPRESSING SUBTRANSFERABLE CANDIDATE 4 TSSC4"/>
    <property type="match status" value="1"/>
</dbReference>